<keyword evidence="1" id="KW-0732">Signal</keyword>
<dbReference type="EMBL" id="JBHUEK010000034">
    <property type="protein sequence ID" value="MFD1781478.1"/>
    <property type="molecule type" value="Genomic_DNA"/>
</dbReference>
<dbReference type="Proteomes" id="UP001597227">
    <property type="component" value="Unassembled WGS sequence"/>
</dbReference>
<protein>
    <submittedName>
        <fullName evidence="2">YhgE/Pip domain-containing protein</fullName>
    </submittedName>
</protein>
<evidence type="ECO:0000313" key="3">
    <source>
        <dbReference type="Proteomes" id="UP001597227"/>
    </source>
</evidence>
<dbReference type="NCBIfam" id="TIGR03057">
    <property type="entry name" value="xxxLxxG_by_4"/>
    <property type="match status" value="1"/>
</dbReference>
<dbReference type="Gene3D" id="1.10.287.950">
    <property type="entry name" value="Methyl-accepting chemotaxis protein"/>
    <property type="match status" value="1"/>
</dbReference>
<organism evidence="2 3">
    <name type="scientific">Fredinandcohnia salidurans</name>
    <dbReference type="NCBI Taxonomy" id="2595041"/>
    <lineage>
        <taxon>Bacteria</taxon>
        <taxon>Bacillati</taxon>
        <taxon>Bacillota</taxon>
        <taxon>Bacilli</taxon>
        <taxon>Bacillales</taxon>
        <taxon>Bacillaceae</taxon>
        <taxon>Fredinandcohnia</taxon>
    </lineage>
</organism>
<gene>
    <name evidence="2" type="ORF">ACFSFW_22790</name>
</gene>
<keyword evidence="3" id="KW-1185">Reference proteome</keyword>
<proteinExistence type="predicted"/>
<dbReference type="InterPro" id="IPR023908">
    <property type="entry name" value="xxxLxxG_rpt"/>
</dbReference>
<comment type="caution">
    <text evidence="2">The sequence shown here is derived from an EMBL/GenBank/DDBJ whole genome shotgun (WGS) entry which is preliminary data.</text>
</comment>
<sequence>MKRIHKVLLILLTITLVLPSFLVTAASTEGIISTKDEVVYATLSADGKQQDLYVVNTLDIEKAGKIADYGSYSAIKNLTDFSEIVQKESTVEMEAPEGKFYYQGSIDEKALPWNIDVSYILDGKEMAAKELAGQDGKIEIRIKTSANKEVNPVFFTNYLLQISLTLDPALYTNIEAEKGMLANAGKNKQVTFTVMPEKEEEFVLQADVVDFELDGINITAVPSSMSIDAPEIDEMTDDMSSLTDGIKQLHDGVGELKNGVSELNSGVQELQNGSGQYNKGMTDISKASSGLVDGSNEIGKALEQISKSLKAGSEDVNLGDLEKLTAGLQQISLSLQGTVSEIAKLKEGYASAYGALDKAIAAIPAATITQEQIQELQQSGANQEVVNQLLNTYTAAQTVKGTYSQVKDGFTAVDGALAGLMTGLTEVSTNLDTMATEVSASLKASGATESLAQLQQGLAALSANYQTFHSGLVQYTGGVGQLSKSYHKMHQGIVELSRGTGDLDNGVGELHSGTRELYESTSDLPEQMKEEVDRMISEFDKSDFEAVSFVSEQNKNVNLVQFVIKTESIKIEEPKTKEIEEKKVKGFWAKLLDLFK</sequence>
<accession>A0ABW4MVB3</accession>
<dbReference type="RefSeq" id="WP_388041715.1">
    <property type="nucleotide sequence ID" value="NZ_JBHUEK010000034.1"/>
</dbReference>
<feature type="chain" id="PRO_5045615489" evidence="1">
    <location>
        <begin position="26"/>
        <end position="596"/>
    </location>
</feature>
<name>A0ABW4MVB3_9BACI</name>
<evidence type="ECO:0000256" key="1">
    <source>
        <dbReference type="SAM" id="SignalP"/>
    </source>
</evidence>
<reference evidence="3" key="1">
    <citation type="journal article" date="2019" name="Int. J. Syst. Evol. Microbiol.">
        <title>The Global Catalogue of Microorganisms (GCM) 10K type strain sequencing project: providing services to taxonomists for standard genome sequencing and annotation.</title>
        <authorList>
            <consortium name="The Broad Institute Genomics Platform"/>
            <consortium name="The Broad Institute Genome Sequencing Center for Infectious Disease"/>
            <person name="Wu L."/>
            <person name="Ma J."/>
        </authorList>
    </citation>
    <scope>NUCLEOTIDE SEQUENCE [LARGE SCALE GENOMIC DNA]</scope>
    <source>
        <strain evidence="3">CCUG 15531</strain>
    </source>
</reference>
<feature type="signal peptide" evidence="1">
    <location>
        <begin position="1"/>
        <end position="25"/>
    </location>
</feature>
<evidence type="ECO:0000313" key="2">
    <source>
        <dbReference type="EMBL" id="MFD1781478.1"/>
    </source>
</evidence>